<proteinExistence type="predicted"/>
<name>A0ACC7LKT9_9FLAO</name>
<dbReference type="Proteomes" id="UP001595191">
    <property type="component" value="Unassembled WGS sequence"/>
</dbReference>
<evidence type="ECO:0000313" key="1">
    <source>
        <dbReference type="EMBL" id="MFH6603655.1"/>
    </source>
</evidence>
<gene>
    <name evidence="1" type="ORF">ACEZ3G_09220</name>
</gene>
<sequence>MNSQTDHDSALKDSSKFKSDIERPNFVLILADDLGFADLGLNGSKQIRTPNIGQLAKNGVNFTNAYVSSAVCSPSRAGLLTGVNQVEFGYDNNLPSKTVEGLDPNYQGLPLTEKTIATRLRALGYTTGLVGKWHLGYQKKYHPTNHGFDEYWGYVAGGHDYFASKVGSSGYLAPLESNYKTPEKITYLTDDKGNECVDFITRNKNKPFFLFASFNAPHTPLQALEEDLELYKNIEDPSRRTYAAMVHRLDVNIGKIVKTLKENNLFENTLVVFLSDNGGPVDSNFSCNAPLNGQKGILLEGGIHVPFIMSWPKKLPKTKNYGPMVSSLDIAPTFFELAGGSIDGKKFSGVNLIPFVIRHKTGAPHNNLKWKFTISRAIREGNWKLVSIPDRLPMLYDLASDISEQNDVSLKYINKTSYLLDKLGKWDISLPHPLILEGAQWKSRQLKLYDKKYPLTQPINATEKKLELIHLNQRKAL</sequence>
<keyword evidence="2" id="KW-1185">Reference proteome</keyword>
<dbReference type="EMBL" id="JBHFPV010000002">
    <property type="protein sequence ID" value="MFH6603655.1"/>
    <property type="molecule type" value="Genomic_DNA"/>
</dbReference>
<accession>A0ACC7LKT9</accession>
<comment type="caution">
    <text evidence="1">The sequence shown here is derived from an EMBL/GenBank/DDBJ whole genome shotgun (WGS) entry which is preliminary data.</text>
</comment>
<organism evidence="1 2">
    <name type="scientific">Meishania litoralis</name>
    <dbReference type="NCBI Taxonomy" id="3434685"/>
    <lineage>
        <taxon>Bacteria</taxon>
        <taxon>Pseudomonadati</taxon>
        <taxon>Bacteroidota</taxon>
        <taxon>Flavobacteriia</taxon>
        <taxon>Flavobacteriales</taxon>
        <taxon>Flavobacteriaceae</taxon>
        <taxon>Meishania</taxon>
    </lineage>
</organism>
<reference evidence="1" key="1">
    <citation type="submission" date="2024-09" db="EMBL/GenBank/DDBJ databases">
        <authorList>
            <person name="Liu J."/>
        </authorList>
    </citation>
    <scope>NUCLEOTIDE SEQUENCE</scope>
    <source>
        <strain evidence="1">NBU2967</strain>
    </source>
</reference>
<evidence type="ECO:0000313" key="2">
    <source>
        <dbReference type="Proteomes" id="UP001595191"/>
    </source>
</evidence>
<protein>
    <submittedName>
        <fullName evidence="1">Sulfatase-like hydrolase/transferase</fullName>
    </submittedName>
</protein>